<organism evidence="1 2">
    <name type="scientific">Enterococcus faecium</name>
    <name type="common">Streptococcus faecium</name>
    <dbReference type="NCBI Taxonomy" id="1352"/>
    <lineage>
        <taxon>Bacteria</taxon>
        <taxon>Bacillati</taxon>
        <taxon>Bacillota</taxon>
        <taxon>Bacilli</taxon>
        <taxon>Lactobacillales</taxon>
        <taxon>Enterococcaceae</taxon>
        <taxon>Enterococcus</taxon>
    </lineage>
</organism>
<gene>
    <name evidence="1" type="ORF">B1P95_04555</name>
</gene>
<protein>
    <submittedName>
        <fullName evidence="1">Uncharacterized protein</fullName>
    </submittedName>
</protein>
<proteinExistence type="predicted"/>
<reference evidence="1 2" key="1">
    <citation type="submission" date="2017-02" db="EMBL/GenBank/DDBJ databases">
        <title>Clonality and virulence of isolates of VRE in Hematopoietic Stem Cell Transplanted (HSCT) patients.</title>
        <authorList>
            <person name="Marchi A.P."/>
            <person name="Martins R.C."/>
            <person name="Marie S.K."/>
            <person name="Levin A.S."/>
            <person name="Costa S.F."/>
        </authorList>
    </citation>
    <scope>NUCLEOTIDE SEQUENCE [LARGE SCALE GENOMIC DNA]</scope>
    <source>
        <strain evidence="1 2">LIM1759</strain>
    </source>
</reference>
<name>A0A1M2WSQ6_ENTFC</name>
<evidence type="ECO:0000313" key="2">
    <source>
        <dbReference type="Proteomes" id="UP000191171"/>
    </source>
</evidence>
<evidence type="ECO:0000313" key="1">
    <source>
        <dbReference type="EMBL" id="OOL83259.1"/>
    </source>
</evidence>
<accession>A0A1M2WSQ6</accession>
<dbReference type="Proteomes" id="UP000191171">
    <property type="component" value="Unassembled WGS sequence"/>
</dbReference>
<dbReference type="AlphaFoldDB" id="A0A1M2WSQ6"/>
<dbReference type="EMBL" id="MVGJ01000020">
    <property type="protein sequence ID" value="OOL83259.1"/>
    <property type="molecule type" value="Genomic_DNA"/>
</dbReference>
<comment type="caution">
    <text evidence="1">The sequence shown here is derived from an EMBL/GenBank/DDBJ whole genome shotgun (WGS) entry which is preliminary data.</text>
</comment>
<sequence length="60" mass="6961">MDVCCTDSSEKGENQPLIAKMNRSICTNNGKSFGFWLRFSSFPTRYIGKTIFFFQSFFDN</sequence>